<feature type="domain" description="Integrase zinc-binding" evidence="9">
    <location>
        <begin position="152"/>
        <end position="211"/>
    </location>
</feature>
<evidence type="ECO:0000256" key="4">
    <source>
        <dbReference type="ARBA" id="ARBA00022722"/>
    </source>
</evidence>
<dbReference type="Pfam" id="PF17921">
    <property type="entry name" value="Integrase_H2C2"/>
    <property type="match status" value="1"/>
</dbReference>
<dbReference type="FunFam" id="1.10.340.70:FF:000001">
    <property type="entry name" value="Retrovirus-related Pol polyprotein from transposon gypsy-like Protein"/>
    <property type="match status" value="1"/>
</dbReference>
<keyword evidence="2" id="KW-0808">Transferase</keyword>
<dbReference type="InterPro" id="IPR043502">
    <property type="entry name" value="DNA/RNA_pol_sf"/>
</dbReference>
<evidence type="ECO:0000256" key="2">
    <source>
        <dbReference type="ARBA" id="ARBA00022679"/>
    </source>
</evidence>
<dbReference type="GO" id="GO:0016787">
    <property type="term" value="F:hydrolase activity"/>
    <property type="evidence" value="ECO:0007669"/>
    <property type="project" value="UniProtKB-KW"/>
</dbReference>
<dbReference type="GO" id="GO:0003964">
    <property type="term" value="F:RNA-directed DNA polymerase activity"/>
    <property type="evidence" value="ECO:0007669"/>
    <property type="project" value="UniProtKB-KW"/>
</dbReference>
<evidence type="ECO:0000256" key="1">
    <source>
        <dbReference type="ARBA" id="ARBA00012493"/>
    </source>
</evidence>
<dbReference type="Gene3D" id="1.10.340.70">
    <property type="match status" value="1"/>
</dbReference>
<feature type="non-terminal residue" evidence="10">
    <location>
        <position position="1"/>
    </location>
</feature>
<dbReference type="CDD" id="cd09274">
    <property type="entry name" value="RNase_HI_RT_Ty3"/>
    <property type="match status" value="1"/>
</dbReference>
<keyword evidence="6" id="KW-0378">Hydrolase</keyword>
<dbReference type="AlphaFoldDB" id="A0A443RV97"/>
<dbReference type="PANTHER" id="PTHR37984">
    <property type="entry name" value="PROTEIN CBG26694"/>
    <property type="match status" value="1"/>
</dbReference>
<sequence length="244" mass="28614">ILKQSERHLSAIEIELLAITEAIKRFRHYLLGRFFTILTDCNPLTFLMRTKNINSKMSRAYFFLQEFNFEIKHRRGIENVVCDYLSRYTNNKDCEIEEDNKNVDFVFLSEFESRSKNKNKSLRKAAMMYELQDGKLYKVNILNDKFVNLLAIPQSLVPLVLQCMHDCILGGGHLGIRKTFERIKTRFYWKTMFNDVVKWVTSCNVCQQTKQYNLRLGKLNPITPGNRPFSKIGIDIIGLLPRSV</sequence>
<dbReference type="Pfam" id="PF17917">
    <property type="entry name" value="RT_RNaseH"/>
    <property type="match status" value="1"/>
</dbReference>
<evidence type="ECO:0000313" key="10">
    <source>
        <dbReference type="EMBL" id="RWS19286.1"/>
    </source>
</evidence>
<dbReference type="EMBL" id="NCKV01027933">
    <property type="protein sequence ID" value="RWS19286.1"/>
    <property type="molecule type" value="Genomic_DNA"/>
</dbReference>
<dbReference type="VEuPathDB" id="VectorBase:LDEU012754"/>
<evidence type="ECO:0000256" key="6">
    <source>
        <dbReference type="ARBA" id="ARBA00022801"/>
    </source>
</evidence>
<keyword evidence="4" id="KW-0540">Nuclease</keyword>
<accession>A0A443RV97</accession>
<dbReference type="InterPro" id="IPR041588">
    <property type="entry name" value="Integrase_H2C2"/>
</dbReference>
<feature type="domain" description="Reverse transcriptase RNase H-like" evidence="8">
    <location>
        <begin position="2"/>
        <end position="67"/>
    </location>
</feature>
<dbReference type="PANTHER" id="PTHR37984:SF5">
    <property type="entry name" value="PROTEIN NYNRIN-LIKE"/>
    <property type="match status" value="1"/>
</dbReference>
<reference evidence="10 11" key="1">
    <citation type="journal article" date="2018" name="Gigascience">
        <title>Genomes of trombidid mites reveal novel predicted allergens and laterally-transferred genes associated with secondary metabolism.</title>
        <authorList>
            <person name="Dong X."/>
            <person name="Chaisiri K."/>
            <person name="Xia D."/>
            <person name="Armstrong S.D."/>
            <person name="Fang Y."/>
            <person name="Donnelly M.J."/>
            <person name="Kadowaki T."/>
            <person name="McGarry J.W."/>
            <person name="Darby A.C."/>
            <person name="Makepeace B.L."/>
        </authorList>
    </citation>
    <scope>NUCLEOTIDE SEQUENCE [LARGE SCALE GENOMIC DNA]</scope>
    <source>
        <strain evidence="10">UoL-UT</strain>
    </source>
</reference>
<dbReference type="STRING" id="299467.A0A443RV97"/>
<evidence type="ECO:0000259" key="8">
    <source>
        <dbReference type="Pfam" id="PF17917"/>
    </source>
</evidence>
<keyword evidence="5" id="KW-0255">Endonuclease</keyword>
<organism evidence="10 11">
    <name type="scientific">Leptotrombidium deliense</name>
    <dbReference type="NCBI Taxonomy" id="299467"/>
    <lineage>
        <taxon>Eukaryota</taxon>
        <taxon>Metazoa</taxon>
        <taxon>Ecdysozoa</taxon>
        <taxon>Arthropoda</taxon>
        <taxon>Chelicerata</taxon>
        <taxon>Arachnida</taxon>
        <taxon>Acari</taxon>
        <taxon>Acariformes</taxon>
        <taxon>Trombidiformes</taxon>
        <taxon>Prostigmata</taxon>
        <taxon>Anystina</taxon>
        <taxon>Parasitengona</taxon>
        <taxon>Trombiculoidea</taxon>
        <taxon>Trombiculidae</taxon>
        <taxon>Leptotrombidium</taxon>
    </lineage>
</organism>
<feature type="non-terminal residue" evidence="10">
    <location>
        <position position="244"/>
    </location>
</feature>
<dbReference type="InterPro" id="IPR041373">
    <property type="entry name" value="RT_RNaseH"/>
</dbReference>
<dbReference type="GO" id="GO:0004519">
    <property type="term" value="F:endonuclease activity"/>
    <property type="evidence" value="ECO:0007669"/>
    <property type="project" value="UniProtKB-KW"/>
</dbReference>
<evidence type="ECO:0000313" key="11">
    <source>
        <dbReference type="Proteomes" id="UP000288716"/>
    </source>
</evidence>
<keyword evidence="11" id="KW-1185">Reference proteome</keyword>
<protein>
    <recommendedName>
        <fullName evidence="1">RNA-directed DNA polymerase</fullName>
        <ecNumber evidence="1">2.7.7.49</ecNumber>
    </recommendedName>
</protein>
<dbReference type="InterPro" id="IPR050951">
    <property type="entry name" value="Retrovirus_Pol_polyprotein"/>
</dbReference>
<evidence type="ECO:0000256" key="5">
    <source>
        <dbReference type="ARBA" id="ARBA00022759"/>
    </source>
</evidence>
<keyword evidence="3" id="KW-0548">Nucleotidyltransferase</keyword>
<evidence type="ECO:0000256" key="3">
    <source>
        <dbReference type="ARBA" id="ARBA00022695"/>
    </source>
</evidence>
<evidence type="ECO:0000256" key="7">
    <source>
        <dbReference type="ARBA" id="ARBA00022918"/>
    </source>
</evidence>
<proteinExistence type="predicted"/>
<dbReference type="OrthoDB" id="425619at2759"/>
<evidence type="ECO:0000259" key="9">
    <source>
        <dbReference type="Pfam" id="PF17921"/>
    </source>
</evidence>
<comment type="caution">
    <text evidence="10">The sequence shown here is derived from an EMBL/GenBank/DDBJ whole genome shotgun (WGS) entry which is preliminary data.</text>
</comment>
<name>A0A443RV97_9ACAR</name>
<dbReference type="EC" id="2.7.7.49" evidence="1"/>
<keyword evidence="7" id="KW-0695">RNA-directed DNA polymerase</keyword>
<dbReference type="SUPFAM" id="SSF56672">
    <property type="entry name" value="DNA/RNA polymerases"/>
    <property type="match status" value="1"/>
</dbReference>
<dbReference type="Proteomes" id="UP000288716">
    <property type="component" value="Unassembled WGS sequence"/>
</dbReference>
<gene>
    <name evidence="10" type="ORF">B4U80_06185</name>
</gene>